<keyword evidence="2" id="KW-1185">Reference proteome</keyword>
<sequence length="136" mass="15325">MPCYHEMSPFSQVPGRKERRDSVSSLASVSSTMENDSLDHRPSLSYVNVLDSSLHGLSGHVRTNGHLYICCNCQDGPKLYNNQPRCVMCQHVVCSNCQHVNVLIFVMFEYHDGPWGRCKTKYSWAILSLAAEECLA</sequence>
<name>A0A5N6EAL2_9EURO</name>
<dbReference type="AlphaFoldDB" id="A0A5N6EAL2"/>
<reference evidence="1 2" key="1">
    <citation type="submission" date="2019-04" db="EMBL/GenBank/DDBJ databases">
        <title>Fungal friends and foes A comparative genomics study of 23 Aspergillus species from section Flavi.</title>
        <authorList>
            <consortium name="DOE Joint Genome Institute"/>
            <person name="Kjaerbolling I."/>
            <person name="Vesth T.C."/>
            <person name="Frisvad J.C."/>
            <person name="Nybo J.L."/>
            <person name="Theobald S."/>
            <person name="Kildgaard S."/>
            <person name="Petersen T.I."/>
            <person name="Kuo A."/>
            <person name="Sato A."/>
            <person name="Lyhne E.K."/>
            <person name="Kogle M.E."/>
            <person name="Wiebenga A."/>
            <person name="Kun R.S."/>
            <person name="Lubbers R.J."/>
            <person name="Makela M.R."/>
            <person name="Barry K."/>
            <person name="Chovatia M."/>
            <person name="Clum A."/>
            <person name="Daum C."/>
            <person name="Haridas S."/>
            <person name="He G."/>
            <person name="LaButti K."/>
            <person name="Lipzen A."/>
            <person name="Mondo S."/>
            <person name="Pangilinan J."/>
            <person name="Riley R."/>
            <person name="Salamov A."/>
            <person name="Simmons B.A."/>
            <person name="Magnuson J.K."/>
            <person name="Henrissat B."/>
            <person name="Mortensen U.H."/>
            <person name="Larsen T.O."/>
            <person name="De vries R.P."/>
            <person name="Grigoriev I.V."/>
            <person name="Machida M."/>
            <person name="Baker S.E."/>
            <person name="Andersen M.R."/>
        </authorList>
    </citation>
    <scope>NUCLEOTIDE SEQUENCE [LARGE SCALE GENOMIC DNA]</scope>
    <source>
        <strain evidence="1 2">CBS 126849</strain>
    </source>
</reference>
<gene>
    <name evidence="1" type="ORF">BDV33DRAFT_196196</name>
</gene>
<organism evidence="1 2">
    <name type="scientific">Aspergillus novoparasiticus</name>
    <dbReference type="NCBI Taxonomy" id="986946"/>
    <lineage>
        <taxon>Eukaryota</taxon>
        <taxon>Fungi</taxon>
        <taxon>Dikarya</taxon>
        <taxon>Ascomycota</taxon>
        <taxon>Pezizomycotina</taxon>
        <taxon>Eurotiomycetes</taxon>
        <taxon>Eurotiomycetidae</taxon>
        <taxon>Eurotiales</taxon>
        <taxon>Aspergillaceae</taxon>
        <taxon>Aspergillus</taxon>
        <taxon>Aspergillus subgen. Circumdati</taxon>
    </lineage>
</organism>
<dbReference type="Proteomes" id="UP000326799">
    <property type="component" value="Unassembled WGS sequence"/>
</dbReference>
<dbReference type="InterPro" id="IPR011011">
    <property type="entry name" value="Znf_FYVE_PHD"/>
</dbReference>
<proteinExistence type="predicted"/>
<accession>A0A5N6EAL2</accession>
<evidence type="ECO:0000313" key="1">
    <source>
        <dbReference type="EMBL" id="KAB8214337.1"/>
    </source>
</evidence>
<evidence type="ECO:0000313" key="2">
    <source>
        <dbReference type="Proteomes" id="UP000326799"/>
    </source>
</evidence>
<protein>
    <submittedName>
        <fullName evidence="1">Uncharacterized protein</fullName>
    </submittedName>
</protein>
<dbReference type="SUPFAM" id="SSF57903">
    <property type="entry name" value="FYVE/PHD zinc finger"/>
    <property type="match status" value="1"/>
</dbReference>
<dbReference type="EMBL" id="ML733541">
    <property type="protein sequence ID" value="KAB8214337.1"/>
    <property type="molecule type" value="Genomic_DNA"/>
</dbReference>